<dbReference type="InterPro" id="IPR003594">
    <property type="entry name" value="HATPase_dom"/>
</dbReference>
<dbReference type="SUPFAM" id="SSF55874">
    <property type="entry name" value="ATPase domain of HSP90 chaperone/DNA topoisomerase II/histidine kinase"/>
    <property type="match status" value="1"/>
</dbReference>
<gene>
    <name evidence="3" type="primary">rsbT</name>
    <name evidence="3" type="ORF">GCM10010269_54890</name>
</gene>
<dbReference type="AlphaFoldDB" id="A0A918L5I3"/>
<keyword evidence="4" id="KW-1185">Reference proteome</keyword>
<proteinExistence type="predicted"/>
<feature type="compositionally biased region" description="Basic and acidic residues" evidence="1">
    <location>
        <begin position="140"/>
        <end position="149"/>
    </location>
</feature>
<dbReference type="InterPro" id="IPR036890">
    <property type="entry name" value="HATPase_C_sf"/>
</dbReference>
<dbReference type="Pfam" id="PF02518">
    <property type="entry name" value="HATPase_c"/>
    <property type="match status" value="1"/>
</dbReference>
<dbReference type="EMBL" id="BMTL01000025">
    <property type="protein sequence ID" value="GGS08868.1"/>
    <property type="molecule type" value="Genomic_DNA"/>
</dbReference>
<evidence type="ECO:0000259" key="2">
    <source>
        <dbReference type="SMART" id="SM00387"/>
    </source>
</evidence>
<dbReference type="CDD" id="cd16934">
    <property type="entry name" value="HATPase_RsbT-like"/>
    <property type="match status" value="1"/>
</dbReference>
<comment type="caution">
    <text evidence="3">The sequence shown here is derived from an EMBL/GenBank/DDBJ whole genome shotgun (WGS) entry which is preliminary data.</text>
</comment>
<evidence type="ECO:0000256" key="1">
    <source>
        <dbReference type="SAM" id="MobiDB-lite"/>
    </source>
</evidence>
<dbReference type="SMART" id="SM00387">
    <property type="entry name" value="HATPase_c"/>
    <property type="match status" value="1"/>
</dbReference>
<dbReference type="Proteomes" id="UP000606194">
    <property type="component" value="Unassembled WGS sequence"/>
</dbReference>
<dbReference type="Gene3D" id="3.30.565.10">
    <property type="entry name" value="Histidine kinase-like ATPase, C-terminal domain"/>
    <property type="match status" value="1"/>
</dbReference>
<accession>A0A918L5I3</accession>
<reference evidence="3" key="1">
    <citation type="journal article" date="2014" name="Int. J. Syst. Evol. Microbiol.">
        <title>Complete genome sequence of Corynebacterium casei LMG S-19264T (=DSM 44701T), isolated from a smear-ripened cheese.</title>
        <authorList>
            <consortium name="US DOE Joint Genome Institute (JGI-PGF)"/>
            <person name="Walter F."/>
            <person name="Albersmeier A."/>
            <person name="Kalinowski J."/>
            <person name="Ruckert C."/>
        </authorList>
    </citation>
    <scope>NUCLEOTIDE SEQUENCE</scope>
    <source>
        <strain evidence="3">JCM 4386</strain>
    </source>
</reference>
<name>A0A918L5I3_9ACTN</name>
<reference evidence="3" key="2">
    <citation type="submission" date="2020-09" db="EMBL/GenBank/DDBJ databases">
        <authorList>
            <person name="Sun Q."/>
            <person name="Ohkuma M."/>
        </authorList>
    </citation>
    <scope>NUCLEOTIDE SEQUENCE</scope>
    <source>
        <strain evidence="3">JCM 4386</strain>
    </source>
</reference>
<evidence type="ECO:0000313" key="4">
    <source>
        <dbReference type="Proteomes" id="UP000606194"/>
    </source>
</evidence>
<evidence type="ECO:0000313" key="3">
    <source>
        <dbReference type="EMBL" id="GGS08868.1"/>
    </source>
</evidence>
<protein>
    <submittedName>
        <fullName evidence="3">Anti-sigma regulatory factor</fullName>
    </submittedName>
</protein>
<dbReference type="RefSeq" id="WP_190152002.1">
    <property type="nucleotide sequence ID" value="NZ_BMTL01000025.1"/>
</dbReference>
<organism evidence="3 4">
    <name type="scientific">Streptomyces humidus</name>
    <dbReference type="NCBI Taxonomy" id="52259"/>
    <lineage>
        <taxon>Bacteria</taxon>
        <taxon>Bacillati</taxon>
        <taxon>Actinomycetota</taxon>
        <taxon>Actinomycetes</taxon>
        <taxon>Kitasatosporales</taxon>
        <taxon>Streptomycetaceae</taxon>
        <taxon>Streptomyces</taxon>
    </lineage>
</organism>
<sequence length="149" mass="15632">MSGTAAGVDARLPIRSDLDLVWVRQHVRQAAAAVGFGLVEQTKLVTAASELARNTLVYGGGGEVATERVQDGRGTHGLRLTFTDRGPGIPDLEQALSDGYTSGDGLGLGLGGARRLVHEFAIDSAPGSGTTVTVTSWADRPPRPREELR</sequence>
<feature type="domain" description="Histidine kinase/HSP90-like ATPase" evidence="2">
    <location>
        <begin position="39"/>
        <end position="140"/>
    </location>
</feature>
<feature type="region of interest" description="Disordered" evidence="1">
    <location>
        <begin position="128"/>
        <end position="149"/>
    </location>
</feature>